<organism evidence="2 3">
    <name type="scientific">Dendrobium catenatum</name>
    <dbReference type="NCBI Taxonomy" id="906689"/>
    <lineage>
        <taxon>Eukaryota</taxon>
        <taxon>Viridiplantae</taxon>
        <taxon>Streptophyta</taxon>
        <taxon>Embryophyta</taxon>
        <taxon>Tracheophyta</taxon>
        <taxon>Spermatophyta</taxon>
        <taxon>Magnoliopsida</taxon>
        <taxon>Liliopsida</taxon>
        <taxon>Asparagales</taxon>
        <taxon>Orchidaceae</taxon>
        <taxon>Epidendroideae</taxon>
        <taxon>Malaxideae</taxon>
        <taxon>Dendrobiinae</taxon>
        <taxon>Dendrobium</taxon>
    </lineage>
</organism>
<feature type="region of interest" description="Disordered" evidence="1">
    <location>
        <begin position="147"/>
        <end position="218"/>
    </location>
</feature>
<gene>
    <name evidence="2" type="primary">BHLH69</name>
    <name evidence="2" type="ORF">MA16_Dca011038</name>
</gene>
<sequence>MQPIRGEMRAMGTPVNGLPQSSKPSPSTAVSAQIAVHEFHNSIGHALIQNCNLQSTFSKFEPSPAATDDSLDEMISSIPSFPELIQCHWDLTDGTQVSGDEGLPFEGPYDESPLLTAWFRQQQIISEGLLVGIQTMLPISAQLPEGASMPQHSFGGSPPQAAPIHSTSAGANSGAARVAAPRKRVRARRGQATDPHSIAERPFGKQANGEPRTSQPNSIFAGIQSHMSSAAPILCDGVALFTFVISFSPPNSV</sequence>
<reference evidence="2 3" key="1">
    <citation type="journal article" date="2016" name="Sci. Rep.">
        <title>The Dendrobium catenatum Lindl. genome sequence provides insights into polysaccharide synthase, floral development and adaptive evolution.</title>
        <authorList>
            <person name="Zhang G.Q."/>
            <person name="Xu Q."/>
            <person name="Bian C."/>
            <person name="Tsai W.C."/>
            <person name="Yeh C.M."/>
            <person name="Liu K.W."/>
            <person name="Yoshida K."/>
            <person name="Zhang L.S."/>
            <person name="Chang S.B."/>
            <person name="Chen F."/>
            <person name="Shi Y."/>
            <person name="Su Y.Y."/>
            <person name="Zhang Y.Q."/>
            <person name="Chen L.J."/>
            <person name="Yin Y."/>
            <person name="Lin M."/>
            <person name="Huang H."/>
            <person name="Deng H."/>
            <person name="Wang Z.W."/>
            <person name="Zhu S.L."/>
            <person name="Zhao X."/>
            <person name="Deng C."/>
            <person name="Niu S.C."/>
            <person name="Huang J."/>
            <person name="Wang M."/>
            <person name="Liu G.H."/>
            <person name="Yang H.J."/>
            <person name="Xiao X.J."/>
            <person name="Hsiao Y.Y."/>
            <person name="Wu W.L."/>
            <person name="Chen Y.Y."/>
            <person name="Mitsuda N."/>
            <person name="Ohme-Takagi M."/>
            <person name="Luo Y.B."/>
            <person name="Van de Peer Y."/>
            <person name="Liu Z.J."/>
        </authorList>
    </citation>
    <scope>NUCLEOTIDE SEQUENCE [LARGE SCALE GENOMIC DNA]</scope>
    <source>
        <tissue evidence="2">The whole plant</tissue>
    </source>
</reference>
<accession>A0A2I0WCH4</accession>
<dbReference type="Proteomes" id="UP000233837">
    <property type="component" value="Unassembled WGS sequence"/>
</dbReference>
<evidence type="ECO:0000313" key="2">
    <source>
        <dbReference type="EMBL" id="PKU73348.1"/>
    </source>
</evidence>
<feature type="compositionally biased region" description="Basic residues" evidence="1">
    <location>
        <begin position="180"/>
        <end position="189"/>
    </location>
</feature>
<feature type="compositionally biased region" description="Polar residues" evidence="1">
    <location>
        <begin position="18"/>
        <end position="27"/>
    </location>
</feature>
<reference evidence="2 3" key="2">
    <citation type="journal article" date="2017" name="Nature">
        <title>The Apostasia genome and the evolution of orchids.</title>
        <authorList>
            <person name="Zhang G.Q."/>
            <person name="Liu K.W."/>
            <person name="Li Z."/>
            <person name="Lohaus R."/>
            <person name="Hsiao Y.Y."/>
            <person name="Niu S.C."/>
            <person name="Wang J.Y."/>
            <person name="Lin Y.C."/>
            <person name="Xu Q."/>
            <person name="Chen L.J."/>
            <person name="Yoshida K."/>
            <person name="Fujiwara S."/>
            <person name="Wang Z.W."/>
            <person name="Zhang Y.Q."/>
            <person name="Mitsuda N."/>
            <person name="Wang M."/>
            <person name="Liu G.H."/>
            <person name="Pecoraro L."/>
            <person name="Huang H.X."/>
            <person name="Xiao X.J."/>
            <person name="Lin M."/>
            <person name="Wu X.Y."/>
            <person name="Wu W.L."/>
            <person name="Chen Y.Y."/>
            <person name="Chang S.B."/>
            <person name="Sakamoto S."/>
            <person name="Ohme-Takagi M."/>
            <person name="Yagi M."/>
            <person name="Zeng S.J."/>
            <person name="Shen C.Y."/>
            <person name="Yeh C.M."/>
            <person name="Luo Y.B."/>
            <person name="Tsai W.C."/>
            <person name="Van de Peer Y."/>
            <person name="Liu Z.J."/>
        </authorList>
    </citation>
    <scope>NUCLEOTIDE SEQUENCE [LARGE SCALE GENOMIC DNA]</scope>
    <source>
        <tissue evidence="2">The whole plant</tissue>
    </source>
</reference>
<evidence type="ECO:0000256" key="1">
    <source>
        <dbReference type="SAM" id="MobiDB-lite"/>
    </source>
</evidence>
<keyword evidence="3" id="KW-1185">Reference proteome</keyword>
<feature type="region of interest" description="Disordered" evidence="1">
    <location>
        <begin position="1"/>
        <end position="27"/>
    </location>
</feature>
<proteinExistence type="predicted"/>
<feature type="compositionally biased region" description="Low complexity" evidence="1">
    <location>
        <begin position="168"/>
        <end position="179"/>
    </location>
</feature>
<protein>
    <submittedName>
        <fullName evidence="2">Transcription factor bHLH69</fullName>
    </submittedName>
</protein>
<name>A0A2I0WCH4_9ASPA</name>
<dbReference type="EMBL" id="KZ502753">
    <property type="protein sequence ID" value="PKU73348.1"/>
    <property type="molecule type" value="Genomic_DNA"/>
</dbReference>
<dbReference type="AlphaFoldDB" id="A0A2I0WCH4"/>
<evidence type="ECO:0000313" key="3">
    <source>
        <dbReference type="Proteomes" id="UP000233837"/>
    </source>
</evidence>